<dbReference type="PANTHER" id="PTHR33703:SF16">
    <property type="entry name" value="OS05G0342100 PROTEIN"/>
    <property type="match status" value="1"/>
</dbReference>
<keyword evidence="2" id="KW-1185">Reference proteome</keyword>
<dbReference type="EMBL" id="JAAGAX010000008">
    <property type="protein sequence ID" value="KAF2306506.1"/>
    <property type="molecule type" value="Genomic_DNA"/>
</dbReference>
<dbReference type="Gene3D" id="3.10.450.50">
    <property type="match status" value="1"/>
</dbReference>
<comment type="caution">
    <text evidence="1">The sequence shown here is derived from an EMBL/GenBank/DDBJ whole genome shotgun (WGS) entry which is preliminary data.</text>
</comment>
<dbReference type="Proteomes" id="UP000467840">
    <property type="component" value="Chromosome 9"/>
</dbReference>
<proteinExistence type="predicted"/>
<protein>
    <recommendedName>
        <fullName evidence="3">Wound-induced protein 1</fullName>
    </recommendedName>
</protein>
<name>A0A6A6M2I7_HEVBR</name>
<accession>A0A6A6M2I7</accession>
<organism evidence="1 2">
    <name type="scientific">Hevea brasiliensis</name>
    <name type="common">Para rubber tree</name>
    <name type="synonym">Siphonia brasiliensis</name>
    <dbReference type="NCBI Taxonomy" id="3981"/>
    <lineage>
        <taxon>Eukaryota</taxon>
        <taxon>Viridiplantae</taxon>
        <taxon>Streptophyta</taxon>
        <taxon>Embryophyta</taxon>
        <taxon>Tracheophyta</taxon>
        <taxon>Spermatophyta</taxon>
        <taxon>Magnoliopsida</taxon>
        <taxon>eudicotyledons</taxon>
        <taxon>Gunneridae</taxon>
        <taxon>Pentapetalae</taxon>
        <taxon>rosids</taxon>
        <taxon>fabids</taxon>
        <taxon>Malpighiales</taxon>
        <taxon>Euphorbiaceae</taxon>
        <taxon>Crotonoideae</taxon>
        <taxon>Micrandreae</taxon>
        <taxon>Hevea</taxon>
    </lineage>
</organism>
<evidence type="ECO:0000313" key="1">
    <source>
        <dbReference type="EMBL" id="KAF2306506.1"/>
    </source>
</evidence>
<dbReference type="AlphaFoldDB" id="A0A6A6M2I7"/>
<reference evidence="1 2" key="1">
    <citation type="journal article" date="2020" name="Mol. Plant">
        <title>The Chromosome-Based Rubber Tree Genome Provides New Insights into Spurge Genome Evolution and Rubber Biosynthesis.</title>
        <authorList>
            <person name="Liu J."/>
            <person name="Shi C."/>
            <person name="Shi C.C."/>
            <person name="Li W."/>
            <person name="Zhang Q.J."/>
            <person name="Zhang Y."/>
            <person name="Li K."/>
            <person name="Lu H.F."/>
            <person name="Shi C."/>
            <person name="Zhu S.T."/>
            <person name="Xiao Z.Y."/>
            <person name="Nan H."/>
            <person name="Yue Y."/>
            <person name="Zhu X.G."/>
            <person name="Wu Y."/>
            <person name="Hong X.N."/>
            <person name="Fan G.Y."/>
            <person name="Tong Y."/>
            <person name="Zhang D."/>
            <person name="Mao C.L."/>
            <person name="Liu Y.L."/>
            <person name="Hao S.J."/>
            <person name="Liu W.Q."/>
            <person name="Lv M.Q."/>
            <person name="Zhang H.B."/>
            <person name="Liu Y."/>
            <person name="Hu-Tang G.R."/>
            <person name="Wang J.P."/>
            <person name="Wang J.H."/>
            <person name="Sun Y.H."/>
            <person name="Ni S.B."/>
            <person name="Chen W.B."/>
            <person name="Zhang X.C."/>
            <person name="Jiao Y.N."/>
            <person name="Eichler E.E."/>
            <person name="Li G.H."/>
            <person name="Liu X."/>
            <person name="Gao L.Z."/>
        </authorList>
    </citation>
    <scope>NUCLEOTIDE SEQUENCE [LARGE SCALE GENOMIC DNA]</scope>
    <source>
        <strain evidence="2">cv. GT1</strain>
        <tissue evidence="1">Leaf</tissue>
    </source>
</reference>
<sequence>MSQTVNDSASLANSSLSRIVAISKMLRPKMESPVTESGKNNPEMQNKSIIDALYRALAQGHMDRVAEFLESDLEWWFHGPPRCQHMMRVLTGEASHNEFRFEPRSIEFIGECVIAEGWEGAQIYWVHVWTLKDGLITQFREYFNTWLTVKDTSPNRREIGVESRHTLWQSHPRDLSSRSLPGLLLAI</sequence>
<dbReference type="InterPro" id="IPR009798">
    <property type="entry name" value="Wun1-like"/>
</dbReference>
<evidence type="ECO:0008006" key="3">
    <source>
        <dbReference type="Google" id="ProtNLM"/>
    </source>
</evidence>
<dbReference type="Pfam" id="PF07107">
    <property type="entry name" value="WI12"/>
    <property type="match status" value="1"/>
</dbReference>
<gene>
    <name evidence="1" type="ORF">GH714_018772</name>
</gene>
<dbReference type="InterPro" id="IPR032710">
    <property type="entry name" value="NTF2-like_dom_sf"/>
</dbReference>
<dbReference type="PANTHER" id="PTHR33703">
    <property type="entry name" value="OS07G0691300 PROTEIN"/>
    <property type="match status" value="1"/>
</dbReference>
<dbReference type="SUPFAM" id="SSF54427">
    <property type="entry name" value="NTF2-like"/>
    <property type="match status" value="1"/>
</dbReference>
<evidence type="ECO:0000313" key="2">
    <source>
        <dbReference type="Proteomes" id="UP000467840"/>
    </source>
</evidence>